<evidence type="ECO:0000313" key="2">
    <source>
        <dbReference type="Proteomes" id="UP000276984"/>
    </source>
</evidence>
<keyword evidence="2" id="KW-1185">Reference proteome</keyword>
<name>A0A494RJ27_9CAUL</name>
<dbReference type="EMBL" id="CP032707">
    <property type="protein sequence ID" value="AYG93974.1"/>
    <property type="molecule type" value="Genomic_DNA"/>
</dbReference>
<dbReference type="OrthoDB" id="7433579at2"/>
<protein>
    <submittedName>
        <fullName evidence="1">Uncharacterized protein</fullName>
    </submittedName>
</protein>
<evidence type="ECO:0000313" key="1">
    <source>
        <dbReference type="EMBL" id="AYG93974.1"/>
    </source>
</evidence>
<organism evidence="1 2">
    <name type="scientific">Brevundimonas naejangsanensis</name>
    <dbReference type="NCBI Taxonomy" id="588932"/>
    <lineage>
        <taxon>Bacteria</taxon>
        <taxon>Pseudomonadati</taxon>
        <taxon>Pseudomonadota</taxon>
        <taxon>Alphaproteobacteria</taxon>
        <taxon>Caulobacterales</taxon>
        <taxon>Caulobacteraceae</taxon>
        <taxon>Brevundimonas</taxon>
    </lineage>
</organism>
<proteinExistence type="predicted"/>
<reference evidence="1 2" key="1">
    <citation type="submission" date="2018-10" db="EMBL/GenBank/DDBJ databases">
        <title>Complete genome sequence of Brevundimonas naejangsanensis BRV3.</title>
        <authorList>
            <person name="Berrios L."/>
            <person name="Ely B."/>
        </authorList>
    </citation>
    <scope>NUCLEOTIDE SEQUENCE [LARGE SCALE GENOMIC DNA]</scope>
    <source>
        <strain evidence="1 2">BRV3</strain>
    </source>
</reference>
<dbReference type="Proteomes" id="UP000276984">
    <property type="component" value="Chromosome"/>
</dbReference>
<accession>A0A494RJ27</accession>
<dbReference type="AlphaFoldDB" id="A0A494RJ27"/>
<gene>
    <name evidence="1" type="ORF">D8I30_01300</name>
</gene>
<sequence>MARMRNIASGAYAACVEAQRARTPPVNWTPTRIHAAARQAVTDKLRDPSSAQFRNVRRIEHSNGSTMFCGEVNSRNAYGGMSGYQRFEAGVDRTGDASALIDGGEALNTTYFEGAWNQFCGRIAGTPVQF</sequence>